<comment type="caution">
    <text evidence="1">The sequence shown here is derived from an EMBL/GenBank/DDBJ whole genome shotgun (WGS) entry which is preliminary data.</text>
</comment>
<evidence type="ECO:0000313" key="2">
    <source>
        <dbReference type="Proteomes" id="UP000803844"/>
    </source>
</evidence>
<dbReference type="RefSeq" id="XP_040775044.1">
    <property type="nucleotide sequence ID" value="XM_040925414.1"/>
</dbReference>
<dbReference type="Proteomes" id="UP000803844">
    <property type="component" value="Unassembled WGS sequence"/>
</dbReference>
<dbReference type="OrthoDB" id="3524454at2759"/>
<dbReference type="EMBL" id="MU032348">
    <property type="protein sequence ID" value="KAF3764083.1"/>
    <property type="molecule type" value="Genomic_DNA"/>
</dbReference>
<sequence>MYASYREFGIATAMAILAYARFSSAVAATFPDSSTATLVERAASTSTEWNTTLEIGKSKWHIGDAIASDFKKMFMEPACDATGCDAGSPGTFKYLTKSGGIAALGTATITLEGNADEDVAVIDNLLDAISTALNASSQCTTEKAVDECEDNASIDKVVSQWKRIGVPATTCGTRTFNDCYVVNYIQATMYDQDKNQKAQVTMSGESKDPQEGFDCSSFLGIISDALGLLGPLELTGVSIASGITSGLSAFCG</sequence>
<reference evidence="1" key="1">
    <citation type="journal article" date="2020" name="Phytopathology">
        <title>Genome sequence of the chestnut blight fungus Cryphonectria parasitica EP155: A fundamental resource for an archetypical invasive plant pathogen.</title>
        <authorList>
            <person name="Crouch J.A."/>
            <person name="Dawe A."/>
            <person name="Aerts A."/>
            <person name="Barry K."/>
            <person name="Churchill A.C.L."/>
            <person name="Grimwood J."/>
            <person name="Hillman B."/>
            <person name="Milgroom M.G."/>
            <person name="Pangilinan J."/>
            <person name="Smith M."/>
            <person name="Salamov A."/>
            <person name="Schmutz J."/>
            <person name="Yadav J."/>
            <person name="Grigoriev I.V."/>
            <person name="Nuss D."/>
        </authorList>
    </citation>
    <scope>NUCLEOTIDE SEQUENCE</scope>
    <source>
        <strain evidence="1">EP155</strain>
    </source>
</reference>
<organism evidence="1 2">
    <name type="scientific">Cryphonectria parasitica (strain ATCC 38755 / EP155)</name>
    <dbReference type="NCBI Taxonomy" id="660469"/>
    <lineage>
        <taxon>Eukaryota</taxon>
        <taxon>Fungi</taxon>
        <taxon>Dikarya</taxon>
        <taxon>Ascomycota</taxon>
        <taxon>Pezizomycotina</taxon>
        <taxon>Sordariomycetes</taxon>
        <taxon>Sordariomycetidae</taxon>
        <taxon>Diaporthales</taxon>
        <taxon>Cryphonectriaceae</taxon>
        <taxon>Cryphonectria-Endothia species complex</taxon>
        <taxon>Cryphonectria</taxon>
    </lineage>
</organism>
<evidence type="ECO:0000313" key="1">
    <source>
        <dbReference type="EMBL" id="KAF3764083.1"/>
    </source>
</evidence>
<name>A0A9P4XZW2_CRYP1</name>
<protein>
    <submittedName>
        <fullName evidence="1">Uncharacterized protein</fullName>
    </submittedName>
</protein>
<accession>A0A9P4XZW2</accession>
<keyword evidence="2" id="KW-1185">Reference proteome</keyword>
<gene>
    <name evidence="1" type="ORF">M406DRAFT_71353</name>
</gene>
<dbReference type="AlphaFoldDB" id="A0A9P4XZW2"/>
<dbReference type="GeneID" id="63842543"/>
<proteinExistence type="predicted"/>